<dbReference type="SUPFAM" id="SSF51197">
    <property type="entry name" value="Clavaminate synthase-like"/>
    <property type="match status" value="1"/>
</dbReference>
<dbReference type="PANTHER" id="PTHR12461">
    <property type="entry name" value="HYPOXIA-INDUCIBLE FACTOR 1 ALPHA INHIBITOR-RELATED"/>
    <property type="match status" value="1"/>
</dbReference>
<name>B8CL80_SHEPW</name>
<keyword evidence="3" id="KW-1185">Reference proteome</keyword>
<dbReference type="RefSeq" id="WP_020911784.1">
    <property type="nucleotide sequence ID" value="NC_011566.1"/>
</dbReference>
<dbReference type="AlphaFoldDB" id="B8CL80"/>
<gene>
    <name evidence="2" type="ordered locus">swp_1627</name>
</gene>
<accession>B8CL80</accession>
<dbReference type="Pfam" id="PF13621">
    <property type="entry name" value="Cupin_8"/>
    <property type="match status" value="1"/>
</dbReference>
<reference evidence="2 3" key="1">
    <citation type="journal article" date="2008" name="PLoS ONE">
        <title>Environmental adaptation: genomic analysis of the piezotolerant and psychrotolerant deep-sea iron reducing bacterium Shewanella piezotolerans WP3.</title>
        <authorList>
            <person name="Wang F."/>
            <person name="Wang J."/>
            <person name="Jian H."/>
            <person name="Zhang B."/>
            <person name="Li S."/>
            <person name="Wang F."/>
            <person name="Zeng X."/>
            <person name="Gao L."/>
            <person name="Bartlett D.H."/>
            <person name="Yu J."/>
            <person name="Hu S."/>
            <person name="Xiao X."/>
        </authorList>
    </citation>
    <scope>NUCLEOTIDE SEQUENCE [LARGE SCALE GENOMIC DNA]</scope>
    <source>
        <strain evidence="3">WP3 / JCM 13877</strain>
    </source>
</reference>
<dbReference type="SMART" id="SM00558">
    <property type="entry name" value="JmjC"/>
    <property type="match status" value="1"/>
</dbReference>
<dbReference type="OrthoDB" id="479699at2"/>
<dbReference type="PANTHER" id="PTHR12461:SF105">
    <property type="entry name" value="HYPOXIA-INDUCIBLE FACTOR 1-ALPHA INHIBITOR"/>
    <property type="match status" value="1"/>
</dbReference>
<proteinExistence type="predicted"/>
<evidence type="ECO:0000313" key="2">
    <source>
        <dbReference type="EMBL" id="ACJ28406.1"/>
    </source>
</evidence>
<dbReference type="InterPro" id="IPR041667">
    <property type="entry name" value="Cupin_8"/>
</dbReference>
<dbReference type="KEGG" id="swp:swp_1627"/>
<dbReference type="Proteomes" id="UP000000753">
    <property type="component" value="Chromosome"/>
</dbReference>
<dbReference type="PROSITE" id="PS51184">
    <property type="entry name" value="JMJC"/>
    <property type="match status" value="1"/>
</dbReference>
<organism evidence="2 3">
    <name type="scientific">Shewanella piezotolerans (strain WP3 / JCM 13877)</name>
    <dbReference type="NCBI Taxonomy" id="225849"/>
    <lineage>
        <taxon>Bacteria</taxon>
        <taxon>Pseudomonadati</taxon>
        <taxon>Pseudomonadota</taxon>
        <taxon>Gammaproteobacteria</taxon>
        <taxon>Alteromonadales</taxon>
        <taxon>Shewanellaceae</taxon>
        <taxon>Shewanella</taxon>
    </lineage>
</organism>
<dbReference type="Gene3D" id="2.60.120.650">
    <property type="entry name" value="Cupin"/>
    <property type="match status" value="1"/>
</dbReference>
<dbReference type="HOGENOM" id="CLU_825764_0_0_6"/>
<protein>
    <submittedName>
        <fullName evidence="2">Transcription factor jumonji, jmjC</fullName>
    </submittedName>
</protein>
<evidence type="ECO:0000259" key="1">
    <source>
        <dbReference type="PROSITE" id="PS51184"/>
    </source>
</evidence>
<sequence length="338" mass="38201">MLAVEKSVKQISHCKPGDIPEFVLSSTQPLILKDFAAEWPLVQAGKQSTQAAIDYLLQFYSGVPVTACFGESEHQGRVFYNEQLTGFNFRASQVDLRQVFDKLISHIDDETPPTLYVGSTEVNRWLPGFAADNPLAIDDIKPLTSVWIGNQSRIAAHFDFPNNLACSAVGRRRFTLFPSEQIDNLYVGPMELSPGGQDISMVDFHAPNFDKYPKFQQALEAAQVAELEPGDALFIPSMWWHHVEALDAINVLVTHWWRDSPAYMGRPTNALQHAILSLRSLPIAQRKAWQAMFNHYVFEHELHDTDHIAEHAQGMLSLPIDELSARKLRAELQNKLKR</sequence>
<dbReference type="InterPro" id="IPR003347">
    <property type="entry name" value="JmjC_dom"/>
</dbReference>
<dbReference type="eggNOG" id="COG2850">
    <property type="taxonomic scope" value="Bacteria"/>
</dbReference>
<feature type="domain" description="JmjC" evidence="1">
    <location>
        <begin position="79"/>
        <end position="272"/>
    </location>
</feature>
<dbReference type="EMBL" id="CP000472">
    <property type="protein sequence ID" value="ACJ28406.1"/>
    <property type="molecule type" value="Genomic_DNA"/>
</dbReference>
<evidence type="ECO:0000313" key="3">
    <source>
        <dbReference type="Proteomes" id="UP000000753"/>
    </source>
</evidence>
<dbReference type="STRING" id="225849.swp_1627"/>